<accession>A0AAD1WJQ5</accession>
<dbReference type="InterPro" id="IPR044926">
    <property type="entry name" value="RGS_subdomain_2"/>
</dbReference>
<evidence type="ECO:0000259" key="5">
    <source>
        <dbReference type="PROSITE" id="PS50132"/>
    </source>
</evidence>
<gene>
    <name evidence="6" type="ORF">PECUL_23A003348</name>
</gene>
<evidence type="ECO:0000256" key="1">
    <source>
        <dbReference type="ARBA" id="ARBA00022700"/>
    </source>
</evidence>
<sequence length="340" mass="38529">MFFFSLFLQMLNVFNPLRKSGSDTCLSPDNPQHWKRAAIRRAPPAAIPASASSPASPFPVPEVRVERSFSAGHLVCDSEEEEGADGASLGVPRSMWRTRSESHLDTGGGDETLVAKEKSGSGWSLPSPKTMRKKRRAAKVTAAKHNLLSFFMGSFKSLASSVEADIGSMCETDRGQRSKKKEQKQKKGHLSLFRLWPSHSSHIGRPSVEEIQSWGQSLDSLLAHPYGRAVFRVFLQSEFSDENLDFWLACEDYRDTHPNFIMHSRARKIYHHYIAFQAPKEVNLDARTRELTEHNLLLPTRTTFDEAQRRIYGLMERDSYPRFLRSDLYQSMLHPPNGSC</sequence>
<dbReference type="PANTHER" id="PTHR10845">
    <property type="entry name" value="REGULATOR OF G PROTEIN SIGNALING"/>
    <property type="match status" value="1"/>
</dbReference>
<dbReference type="PANTHER" id="PTHR10845:SF242">
    <property type="entry name" value="NOVEL PROTEIN SIMILAR TO VERTEBRATE REGULATOR OF G-PROTEIN SIGNALLING FAMILY"/>
    <property type="match status" value="1"/>
</dbReference>
<dbReference type="InterPro" id="IPR034951">
    <property type="entry name" value="RGS_RGS3"/>
</dbReference>
<dbReference type="InterPro" id="IPR016137">
    <property type="entry name" value="RGS"/>
</dbReference>
<dbReference type="AlphaFoldDB" id="A0AAD1WJQ5"/>
<evidence type="ECO:0000313" key="6">
    <source>
        <dbReference type="EMBL" id="CAH2314393.1"/>
    </source>
</evidence>
<dbReference type="EMBL" id="OW240920">
    <property type="protein sequence ID" value="CAH2314393.1"/>
    <property type="molecule type" value="Genomic_DNA"/>
</dbReference>
<evidence type="ECO:0000256" key="2">
    <source>
        <dbReference type="ARBA" id="ARBA00053238"/>
    </source>
</evidence>
<keyword evidence="1" id="KW-0734">Signal transduction inhibitor</keyword>
<dbReference type="PRINTS" id="PR01301">
    <property type="entry name" value="RGSPROTEIN"/>
</dbReference>
<dbReference type="SMART" id="SM00315">
    <property type="entry name" value="RGS"/>
    <property type="match status" value="1"/>
</dbReference>
<comment type="function">
    <text evidence="2">Regulates G protein-coupled receptor signaling cascades, including signaling downstream of the N-formylpeptide chemoattractant receptors and leukotriene receptors. Inhibits B cell chemotaxis. Inhibits signal transduction by increasing the GTPase activity of G protein alpha subunits, thereby driving them into their inactive GDP-bound form.</text>
</comment>
<feature type="chain" id="PRO_5041995463" evidence="4">
    <location>
        <begin position="23"/>
        <end position="340"/>
    </location>
</feature>
<keyword evidence="4" id="KW-0732">Signal</keyword>
<reference evidence="6" key="1">
    <citation type="submission" date="2022-03" db="EMBL/GenBank/DDBJ databases">
        <authorList>
            <person name="Alioto T."/>
            <person name="Alioto T."/>
            <person name="Gomez Garrido J."/>
        </authorList>
    </citation>
    <scope>NUCLEOTIDE SEQUENCE</scope>
</reference>
<dbReference type="InterPro" id="IPR036305">
    <property type="entry name" value="RGS_sf"/>
</dbReference>
<name>A0AAD1WJQ5_PELCU</name>
<dbReference type="GO" id="GO:0009968">
    <property type="term" value="P:negative regulation of signal transduction"/>
    <property type="evidence" value="ECO:0007669"/>
    <property type="project" value="UniProtKB-KW"/>
</dbReference>
<organism evidence="6 7">
    <name type="scientific">Pelobates cultripes</name>
    <name type="common">Western spadefoot toad</name>
    <dbReference type="NCBI Taxonomy" id="61616"/>
    <lineage>
        <taxon>Eukaryota</taxon>
        <taxon>Metazoa</taxon>
        <taxon>Chordata</taxon>
        <taxon>Craniata</taxon>
        <taxon>Vertebrata</taxon>
        <taxon>Euteleostomi</taxon>
        <taxon>Amphibia</taxon>
        <taxon>Batrachia</taxon>
        <taxon>Anura</taxon>
        <taxon>Pelobatoidea</taxon>
        <taxon>Pelobatidae</taxon>
        <taxon>Pelobates</taxon>
    </lineage>
</organism>
<feature type="region of interest" description="Disordered" evidence="3">
    <location>
        <begin position="100"/>
        <end position="132"/>
    </location>
</feature>
<keyword evidence="7" id="KW-1185">Reference proteome</keyword>
<proteinExistence type="predicted"/>
<dbReference type="Pfam" id="PF00615">
    <property type="entry name" value="RGS"/>
    <property type="match status" value="1"/>
</dbReference>
<dbReference type="FunFam" id="1.10.167.10:FF:000001">
    <property type="entry name" value="Putative regulator of g-protein signaling 12"/>
    <property type="match status" value="1"/>
</dbReference>
<dbReference type="PROSITE" id="PS50132">
    <property type="entry name" value="RGS"/>
    <property type="match status" value="1"/>
</dbReference>
<dbReference type="FunFam" id="1.10.196.10:FF:000001">
    <property type="entry name" value="Regulator of G-protein signaling 8"/>
    <property type="match status" value="1"/>
</dbReference>
<feature type="domain" description="RGS" evidence="5">
    <location>
        <begin position="217"/>
        <end position="333"/>
    </location>
</feature>
<dbReference type="Gene3D" id="1.10.167.10">
    <property type="entry name" value="Regulator of G-protein Signalling 4, domain 2"/>
    <property type="match status" value="1"/>
</dbReference>
<dbReference type="Proteomes" id="UP001295444">
    <property type="component" value="Chromosome 09"/>
</dbReference>
<dbReference type="SUPFAM" id="SSF48097">
    <property type="entry name" value="Regulator of G-protein signaling, RGS"/>
    <property type="match status" value="1"/>
</dbReference>
<dbReference type="CDD" id="cd08713">
    <property type="entry name" value="RGS_RGS3"/>
    <property type="match status" value="1"/>
</dbReference>
<protein>
    <submittedName>
        <fullName evidence="6">Regulator of G- signaling 3-like</fullName>
    </submittedName>
</protein>
<evidence type="ECO:0000256" key="4">
    <source>
        <dbReference type="SAM" id="SignalP"/>
    </source>
</evidence>
<evidence type="ECO:0000313" key="7">
    <source>
        <dbReference type="Proteomes" id="UP001295444"/>
    </source>
</evidence>
<feature type="signal peptide" evidence="4">
    <location>
        <begin position="1"/>
        <end position="22"/>
    </location>
</feature>
<evidence type="ECO:0000256" key="3">
    <source>
        <dbReference type="SAM" id="MobiDB-lite"/>
    </source>
</evidence>